<gene>
    <name evidence="1" type="ORF">RM520_09365</name>
</gene>
<accession>A0ABU3BI74</accession>
<dbReference type="Proteomes" id="UP001250662">
    <property type="component" value="Unassembled WGS sequence"/>
</dbReference>
<dbReference type="RefSeq" id="WP_311385448.1">
    <property type="nucleotide sequence ID" value="NZ_JAVRHU010000002.1"/>
</dbReference>
<evidence type="ECO:0000313" key="2">
    <source>
        <dbReference type="Proteomes" id="UP001250662"/>
    </source>
</evidence>
<dbReference type="PROSITE" id="PS51257">
    <property type="entry name" value="PROKAR_LIPOPROTEIN"/>
    <property type="match status" value="1"/>
</dbReference>
<sequence>MIENIKPHITFKEPFLLLVFIFFSGSCEEVVDVDLPETETRLIINGIVRINQDDEFLPIRIEATETTSFFDEPVVTQLDDAVILVGEPDPDNPDNLNLGVSVLREYQAGTGIYEPDTIGNDVDERIPTAFINPNTVFYLIVEHKGKRYAGITNYVPTVPIDKLEQGDETLFDEDDTEVKITITDTPDKKNYYVFDFGFGEFLALDDQFIDGQEFEFSYFYDSETETGNTIAVSILGADQQFFNYMDLLVEQTEDTGGIFETPSGTVRGNMFDVTGLDNIEIFDNAGRPESFPLGYFAVVQEFKQTLIVE</sequence>
<reference evidence="1 2" key="1">
    <citation type="submission" date="2023-09" db="EMBL/GenBank/DDBJ databases">
        <authorList>
            <person name="Rey-Velasco X."/>
        </authorList>
    </citation>
    <scope>NUCLEOTIDE SEQUENCE [LARGE SCALE GENOMIC DNA]</scope>
    <source>
        <strain evidence="1 2">P007</strain>
    </source>
</reference>
<comment type="caution">
    <text evidence="1">The sequence shown here is derived from an EMBL/GenBank/DDBJ whole genome shotgun (WGS) entry which is preliminary data.</text>
</comment>
<name>A0ABU3BI74_9FLAO</name>
<keyword evidence="2" id="KW-1185">Reference proteome</keyword>
<dbReference type="Pfam" id="PF14054">
    <property type="entry name" value="DUF4249"/>
    <property type="match status" value="1"/>
</dbReference>
<dbReference type="EMBL" id="JAVRHU010000002">
    <property type="protein sequence ID" value="MDT0621835.1"/>
    <property type="molecule type" value="Genomic_DNA"/>
</dbReference>
<organism evidence="1 2">
    <name type="scientific">Croceitalea vernalis</name>
    <dbReference type="NCBI Taxonomy" id="3075599"/>
    <lineage>
        <taxon>Bacteria</taxon>
        <taxon>Pseudomonadati</taxon>
        <taxon>Bacteroidota</taxon>
        <taxon>Flavobacteriia</taxon>
        <taxon>Flavobacteriales</taxon>
        <taxon>Flavobacteriaceae</taxon>
        <taxon>Croceitalea</taxon>
    </lineage>
</organism>
<evidence type="ECO:0000313" key="1">
    <source>
        <dbReference type="EMBL" id="MDT0621835.1"/>
    </source>
</evidence>
<dbReference type="PROSITE" id="PS51300">
    <property type="entry name" value="NIRD"/>
    <property type="match status" value="1"/>
</dbReference>
<proteinExistence type="predicted"/>
<dbReference type="InterPro" id="IPR025345">
    <property type="entry name" value="DUF4249"/>
</dbReference>
<protein>
    <submittedName>
        <fullName evidence="1">DUF4249 family protein</fullName>
    </submittedName>
</protein>